<gene>
    <name evidence="14" type="ORF">QE152_g38362</name>
</gene>
<evidence type="ECO:0000256" key="5">
    <source>
        <dbReference type="ARBA" id="ARBA00050421"/>
    </source>
</evidence>
<feature type="site" description="Cleavage; by autolysis" evidence="13">
    <location>
        <begin position="204"/>
        <end position="205"/>
    </location>
</feature>
<dbReference type="EMBL" id="JASPKY010000820">
    <property type="protein sequence ID" value="KAK9681367.1"/>
    <property type="molecule type" value="Genomic_DNA"/>
</dbReference>
<organism evidence="14 15">
    <name type="scientific">Popillia japonica</name>
    <name type="common">Japanese beetle</name>
    <dbReference type="NCBI Taxonomy" id="7064"/>
    <lineage>
        <taxon>Eukaryota</taxon>
        <taxon>Metazoa</taxon>
        <taxon>Ecdysozoa</taxon>
        <taxon>Arthropoda</taxon>
        <taxon>Hexapoda</taxon>
        <taxon>Insecta</taxon>
        <taxon>Pterygota</taxon>
        <taxon>Neoptera</taxon>
        <taxon>Endopterygota</taxon>
        <taxon>Coleoptera</taxon>
        <taxon>Polyphaga</taxon>
        <taxon>Scarabaeiformia</taxon>
        <taxon>Scarabaeidae</taxon>
        <taxon>Rutelinae</taxon>
        <taxon>Popillia</taxon>
    </lineage>
</organism>
<evidence type="ECO:0000256" key="10">
    <source>
        <dbReference type="ARBA" id="ARBA00080645"/>
    </source>
</evidence>
<evidence type="ECO:0000256" key="13">
    <source>
        <dbReference type="PIRSR" id="PIRSR600246-3"/>
    </source>
</evidence>
<comment type="similarity">
    <text evidence="1">Belongs to the Ntn-hydrolase family.</text>
</comment>
<evidence type="ECO:0000256" key="1">
    <source>
        <dbReference type="ARBA" id="ARBA00010872"/>
    </source>
</evidence>
<feature type="binding site" evidence="12">
    <location>
        <begin position="256"/>
        <end position="259"/>
    </location>
    <ligand>
        <name>substrate</name>
    </ligand>
</feature>
<comment type="caution">
    <text evidence="14">The sequence shown here is derived from an EMBL/GenBank/DDBJ whole genome shotgun (WGS) entry which is preliminary data.</text>
</comment>
<keyword evidence="15" id="KW-1185">Reference proteome</keyword>
<evidence type="ECO:0000256" key="11">
    <source>
        <dbReference type="PIRSR" id="PIRSR600246-1"/>
    </source>
</evidence>
<dbReference type="SUPFAM" id="SSF56235">
    <property type="entry name" value="N-terminal nucleophile aminohydrolases (Ntn hydrolases)"/>
    <property type="match status" value="1"/>
</dbReference>
<dbReference type="InterPro" id="IPR029055">
    <property type="entry name" value="Ntn_hydrolases_N"/>
</dbReference>
<evidence type="ECO:0000256" key="2">
    <source>
        <dbReference type="ARBA" id="ARBA00022670"/>
    </source>
</evidence>
<evidence type="ECO:0000256" key="9">
    <source>
        <dbReference type="ARBA" id="ARBA00079301"/>
    </source>
</evidence>
<dbReference type="CDD" id="cd04513">
    <property type="entry name" value="Glycosylasparaginase"/>
    <property type="match status" value="1"/>
</dbReference>
<protein>
    <recommendedName>
        <fullName evidence="7">N(4)-(beta-N-acetylglucosaminyl)-L-asparaginase</fullName>
        <ecNumber evidence="7">3.5.1.26</ecNumber>
    </recommendedName>
    <alternativeName>
        <fullName evidence="9">Aspartylglucosaminidase</fullName>
    </alternativeName>
    <alternativeName>
        <fullName evidence="8">Glycosylasparaginase</fullName>
    </alternativeName>
    <alternativeName>
        <fullName evidence="10">N4-(N-acetyl-beta-glucosaminyl)-L-asparagine amidase</fullName>
    </alternativeName>
</protein>
<dbReference type="GO" id="GO:0005764">
    <property type="term" value="C:lysosome"/>
    <property type="evidence" value="ECO:0007669"/>
    <property type="project" value="TreeGrafter"/>
</dbReference>
<dbReference type="GO" id="GO:0003948">
    <property type="term" value="F:N4-(beta-N-acetylglucosaminyl)-L-asparaginase activity"/>
    <property type="evidence" value="ECO:0007669"/>
    <property type="project" value="UniProtKB-EC"/>
</dbReference>
<evidence type="ECO:0000256" key="12">
    <source>
        <dbReference type="PIRSR" id="PIRSR600246-2"/>
    </source>
</evidence>
<evidence type="ECO:0000256" key="8">
    <source>
        <dbReference type="ARBA" id="ARBA00078726"/>
    </source>
</evidence>
<accession>A0AAW1HWV5</accession>
<dbReference type="AlphaFoldDB" id="A0AAW1HWV5"/>
<comment type="function">
    <text evidence="6">Cleaves the GlcNAc-Asn bond which joins oligosaccharides to the peptide of asparagine-linked glycoproteins.</text>
</comment>
<dbReference type="GO" id="GO:0008233">
    <property type="term" value="F:peptidase activity"/>
    <property type="evidence" value="ECO:0007669"/>
    <property type="project" value="UniProtKB-KW"/>
</dbReference>
<evidence type="ECO:0000256" key="3">
    <source>
        <dbReference type="ARBA" id="ARBA00022801"/>
    </source>
</evidence>
<dbReference type="Pfam" id="PF01112">
    <property type="entry name" value="Asparaginase_2"/>
    <property type="match status" value="1"/>
</dbReference>
<proteinExistence type="inferred from homology"/>
<dbReference type="PANTHER" id="PTHR10188:SF6">
    <property type="entry name" value="N(4)-(BETA-N-ACETYLGLUCOSAMINYL)-L-ASPARAGINASE"/>
    <property type="match status" value="1"/>
</dbReference>
<dbReference type="EC" id="3.5.1.26" evidence="7"/>
<feature type="active site" description="Nucleophile" evidence="11">
    <location>
        <position position="205"/>
    </location>
</feature>
<sequence>MDLLYTRLILLITFLLNYCYCNQLVINTWGFTGATEAAWNTLIKTNDAIDTLEAGCSYCESHQCDFTVGYGGSPDESGETTLDALIFDGRTMNAGAVAALRRIKNAASVAKHVLRHTKHTLLAGDQATAFAIAMGFTEETLSTNASTEVWETWKQNNCQPNYWINVEPDPTASCGPYTPLTQNSIYYTEHHESERIKNVEFNHDTIGMIVIDNDGNIAAGTSTNGLKHKIPGRVGDSPAPGAGAYADNAVGAACATGDGDVMMRFLPSFLAVEKMRDGLSPSAAATVAITRIIESYPQFSGAVVAVSASGEFGAACNGMEEFPYSFKNDDLDEVIVFTVKCIYVGDTCS</sequence>
<evidence type="ECO:0000256" key="4">
    <source>
        <dbReference type="ARBA" id="ARBA00022813"/>
    </source>
</evidence>
<dbReference type="InterPro" id="IPR000246">
    <property type="entry name" value="Peptidase_T2"/>
</dbReference>
<dbReference type="PANTHER" id="PTHR10188">
    <property type="entry name" value="L-ASPARAGINASE"/>
    <property type="match status" value="1"/>
</dbReference>
<evidence type="ECO:0000256" key="6">
    <source>
        <dbReference type="ARBA" id="ARBA00053295"/>
    </source>
</evidence>
<comment type="catalytic activity">
    <reaction evidence="5">
        <text>N(4)-(beta-N-acetyl-D-glucosaminyl)-L-asparagine + H2O = N-acetyl-beta-D-glucosaminylamine + L-aspartate + H(+)</text>
        <dbReference type="Rhea" id="RHEA:11544"/>
        <dbReference type="ChEBI" id="CHEBI:15377"/>
        <dbReference type="ChEBI" id="CHEBI:15378"/>
        <dbReference type="ChEBI" id="CHEBI:15947"/>
        <dbReference type="ChEBI" id="CHEBI:29991"/>
        <dbReference type="ChEBI" id="CHEBI:58080"/>
        <dbReference type="EC" id="3.5.1.26"/>
    </reaction>
</comment>
<keyword evidence="3" id="KW-0378">Hydrolase</keyword>
<dbReference type="Proteomes" id="UP001458880">
    <property type="component" value="Unassembled WGS sequence"/>
</dbReference>
<evidence type="ECO:0000313" key="14">
    <source>
        <dbReference type="EMBL" id="KAK9681367.1"/>
    </source>
</evidence>
<reference evidence="14 15" key="1">
    <citation type="journal article" date="2024" name="BMC Genomics">
        <title>De novo assembly and annotation of Popillia japonica's genome with initial clues to its potential as an invasive pest.</title>
        <authorList>
            <person name="Cucini C."/>
            <person name="Boschi S."/>
            <person name="Funari R."/>
            <person name="Cardaioli E."/>
            <person name="Iannotti N."/>
            <person name="Marturano G."/>
            <person name="Paoli F."/>
            <person name="Bruttini M."/>
            <person name="Carapelli A."/>
            <person name="Frati F."/>
            <person name="Nardi F."/>
        </authorList>
    </citation>
    <scope>NUCLEOTIDE SEQUENCE [LARGE SCALE GENOMIC DNA]</scope>
    <source>
        <strain evidence="14">DMR45628</strain>
    </source>
</reference>
<dbReference type="FunFam" id="3.60.20.30:FF:000003">
    <property type="entry name" value="N(4)-(Beta-N-acetylglucosaminyl)-L-asparaginase isoform X1"/>
    <property type="match status" value="1"/>
</dbReference>
<evidence type="ECO:0000256" key="7">
    <source>
        <dbReference type="ARBA" id="ARBA00066729"/>
    </source>
</evidence>
<keyword evidence="4" id="KW-0068">Autocatalytic cleavage</keyword>
<feature type="binding site" evidence="12">
    <location>
        <begin position="233"/>
        <end position="236"/>
    </location>
    <ligand>
        <name>substrate</name>
    </ligand>
</feature>
<evidence type="ECO:0000313" key="15">
    <source>
        <dbReference type="Proteomes" id="UP001458880"/>
    </source>
</evidence>
<dbReference type="GO" id="GO:0006508">
    <property type="term" value="P:proteolysis"/>
    <property type="evidence" value="ECO:0007669"/>
    <property type="project" value="UniProtKB-KW"/>
</dbReference>
<name>A0AAW1HWV5_POPJA</name>
<dbReference type="Gene3D" id="3.60.20.30">
    <property type="entry name" value="(Glycosyl)asparaginase"/>
    <property type="match status" value="1"/>
</dbReference>
<keyword evidence="2" id="KW-0645">Protease</keyword>